<accession>A0A511AZH0</accession>
<evidence type="ECO:0000313" key="3">
    <source>
        <dbReference type="Proteomes" id="UP000321230"/>
    </source>
</evidence>
<sequence>MKHILVLATLLSAGTVSGGPASAASLAEIARAHYHAEWAADPVDATMEGVHDGDARLNDVSEQFIATQTLRLHAEQEELQALDMSGASLQEKDDRDILLASLKGELLLNEVIKPYRHDPDHYIYLVTNSLYGLIARNYATPEARMKAAIARLRQFPAFLSAAPRQLDHVPAVFIEVADEDLLGALGFIGNDVPTAFSDVHNPQLQSELANAGRDAVAALQHFRSFLLQLKPDGNFVLGREAMKTLLAADMVDTPPETIISLGEQNLEKDRADFLQVAAQIDPKHPMSALQEIRQDHPSLQNLIPTALSQLKELQDFVIAHHLVTLPSLVLPEVVATPPFEQALISAATEWPGPFEKTFLPSFYDITPPSPALTPLQAEEALEDFNRPALLNTTIHEVMPGHFVQGLYLYAHPEWSLIRRGANSYTTTEGWAHYGEQMMVEQGADDHSPALHLMQLQDAVLRDCRLLVSFGMHMQGMSLLQATQMMETRCFQSPAAAYREARRGTVDPGYFSYTLGKLMILKLRKDLQQKQGNSFSLQKFHDAIMGSGLVPLRAIRREMTGQDGDLL</sequence>
<dbReference type="PANTHER" id="PTHR33361:SF15">
    <property type="entry name" value="DUF885 FAMILY LIPOPROTEIN"/>
    <property type="match status" value="1"/>
</dbReference>
<dbReference type="EMBL" id="BJUZ01000001">
    <property type="protein sequence ID" value="GEK93586.1"/>
    <property type="molecule type" value="Genomic_DNA"/>
</dbReference>
<name>A0A511AZH0_9PROT</name>
<dbReference type="InterPro" id="IPR010281">
    <property type="entry name" value="DUF885"/>
</dbReference>
<dbReference type="Proteomes" id="UP000321230">
    <property type="component" value="Unassembled WGS sequence"/>
</dbReference>
<comment type="caution">
    <text evidence="2">The sequence shown here is derived from an EMBL/GenBank/DDBJ whole genome shotgun (WGS) entry which is preliminary data.</text>
</comment>
<feature type="signal peptide" evidence="1">
    <location>
        <begin position="1"/>
        <end position="23"/>
    </location>
</feature>
<organism evidence="2 3">
    <name type="scientific">Gluconobacter wancherniae NBRC 103581</name>
    <dbReference type="NCBI Taxonomy" id="656744"/>
    <lineage>
        <taxon>Bacteria</taxon>
        <taxon>Pseudomonadati</taxon>
        <taxon>Pseudomonadota</taxon>
        <taxon>Alphaproteobacteria</taxon>
        <taxon>Acetobacterales</taxon>
        <taxon>Acetobacteraceae</taxon>
        <taxon>Gluconobacter</taxon>
    </lineage>
</organism>
<dbReference type="OrthoDB" id="9763405at2"/>
<keyword evidence="3" id="KW-1185">Reference proteome</keyword>
<reference evidence="2 3" key="1">
    <citation type="submission" date="2019-07" db="EMBL/GenBank/DDBJ databases">
        <title>Whole genome shotgun sequence of Gluconobacter wancherniae NBRC 103581.</title>
        <authorList>
            <person name="Hosoyama A."/>
            <person name="Uohara A."/>
            <person name="Ohji S."/>
            <person name="Ichikawa N."/>
        </authorList>
    </citation>
    <scope>NUCLEOTIDE SEQUENCE [LARGE SCALE GENOMIC DNA]</scope>
    <source>
        <strain evidence="2 3">NBRC 103581</strain>
    </source>
</reference>
<gene>
    <name evidence="2" type="ORF">GWA01_13560</name>
</gene>
<evidence type="ECO:0008006" key="4">
    <source>
        <dbReference type="Google" id="ProtNLM"/>
    </source>
</evidence>
<evidence type="ECO:0000313" key="2">
    <source>
        <dbReference type="EMBL" id="GEK93586.1"/>
    </source>
</evidence>
<proteinExistence type="predicted"/>
<evidence type="ECO:0000256" key="1">
    <source>
        <dbReference type="SAM" id="SignalP"/>
    </source>
</evidence>
<dbReference type="AlphaFoldDB" id="A0A511AZH0"/>
<protein>
    <recommendedName>
        <fullName evidence="4">DUF885 domain-containing protein</fullName>
    </recommendedName>
</protein>
<dbReference type="PANTHER" id="PTHR33361">
    <property type="entry name" value="GLR0591 PROTEIN"/>
    <property type="match status" value="1"/>
</dbReference>
<keyword evidence="1" id="KW-0732">Signal</keyword>
<feature type="chain" id="PRO_5022147149" description="DUF885 domain-containing protein" evidence="1">
    <location>
        <begin position="24"/>
        <end position="566"/>
    </location>
</feature>
<dbReference type="RefSeq" id="WP_146795197.1">
    <property type="nucleotide sequence ID" value="NZ_BARC01000013.1"/>
</dbReference>
<dbReference type="Pfam" id="PF05960">
    <property type="entry name" value="DUF885"/>
    <property type="match status" value="1"/>
</dbReference>